<dbReference type="EMBL" id="JTDE01003221">
    <property type="protein sequence ID" value="KAF7256324.1"/>
    <property type="molecule type" value="Genomic_DNA"/>
</dbReference>
<comment type="caution">
    <text evidence="1">The sequence shown here is derived from an EMBL/GenBank/DDBJ whole genome shotgun (WGS) entry which is preliminary data.</text>
</comment>
<evidence type="ECO:0000313" key="2">
    <source>
        <dbReference type="Proteomes" id="UP000822476"/>
    </source>
</evidence>
<protein>
    <submittedName>
        <fullName evidence="1">Uncharacterized protein</fullName>
    </submittedName>
</protein>
<accession>A0A8S9YNK3</accession>
<sequence>MSEATIRPSVWNTRHGCIGFTQLHPYEVQSRMAFQQFRLIHLLLLLTLNGPCHLGSMGTLRPTYTQQPYGVSESLGSVAVYYTLKSIWVGLLQFTQSLVYPFSLGEPIHTSLVAHCVLLNCGLSAIKKIRSQSGLPSVETSGE</sequence>
<dbReference type="AlphaFoldDB" id="A0A8S9YNK3"/>
<evidence type="ECO:0000313" key="1">
    <source>
        <dbReference type="EMBL" id="KAF7256324.1"/>
    </source>
</evidence>
<proteinExistence type="predicted"/>
<gene>
    <name evidence="1" type="ORF">EG68_06128</name>
</gene>
<reference evidence="1" key="1">
    <citation type="submission" date="2019-07" db="EMBL/GenBank/DDBJ databases">
        <title>Annotation for the trematode Paragonimus miyazaki's.</title>
        <authorList>
            <person name="Choi Y.-J."/>
        </authorList>
    </citation>
    <scope>NUCLEOTIDE SEQUENCE</scope>
    <source>
        <strain evidence="1">Japan</strain>
    </source>
</reference>
<organism evidence="1 2">
    <name type="scientific">Paragonimus skrjabini miyazakii</name>
    <dbReference type="NCBI Taxonomy" id="59628"/>
    <lineage>
        <taxon>Eukaryota</taxon>
        <taxon>Metazoa</taxon>
        <taxon>Spiralia</taxon>
        <taxon>Lophotrochozoa</taxon>
        <taxon>Platyhelminthes</taxon>
        <taxon>Trematoda</taxon>
        <taxon>Digenea</taxon>
        <taxon>Plagiorchiida</taxon>
        <taxon>Troglotremata</taxon>
        <taxon>Troglotrematidae</taxon>
        <taxon>Paragonimus</taxon>
    </lineage>
</organism>
<keyword evidence="2" id="KW-1185">Reference proteome</keyword>
<name>A0A8S9YNK3_9TREM</name>
<dbReference type="Proteomes" id="UP000822476">
    <property type="component" value="Unassembled WGS sequence"/>
</dbReference>